<dbReference type="Proteomes" id="UP000386847">
    <property type="component" value="Chromosome"/>
</dbReference>
<gene>
    <name evidence="2" type="ORF">Rai3103_00960</name>
</gene>
<reference evidence="2 3" key="1">
    <citation type="submission" date="2019-10" db="EMBL/GenBank/DDBJ databases">
        <title>Genomic analysis of Raineyella sp. CBA3103.</title>
        <authorList>
            <person name="Roh S.W."/>
        </authorList>
    </citation>
    <scope>NUCLEOTIDE SEQUENCE [LARGE SCALE GENOMIC DNA]</scope>
    <source>
        <strain evidence="2 3">CBA3103</strain>
    </source>
</reference>
<evidence type="ECO:0000256" key="1">
    <source>
        <dbReference type="SAM" id="MobiDB-lite"/>
    </source>
</evidence>
<evidence type="ECO:0000313" key="3">
    <source>
        <dbReference type="Proteomes" id="UP000386847"/>
    </source>
</evidence>
<accession>A0A5Q2F7Q8</accession>
<keyword evidence="3" id="KW-1185">Reference proteome</keyword>
<feature type="compositionally biased region" description="Gly residues" evidence="1">
    <location>
        <begin position="212"/>
        <end position="228"/>
    </location>
</feature>
<evidence type="ECO:0000313" key="2">
    <source>
        <dbReference type="EMBL" id="QGF22491.1"/>
    </source>
</evidence>
<dbReference type="KEGG" id="rain:Rai3103_00960"/>
<dbReference type="AlphaFoldDB" id="A0A5Q2F7Q8"/>
<feature type="compositionally biased region" description="Polar residues" evidence="1">
    <location>
        <begin position="237"/>
        <end position="260"/>
    </location>
</feature>
<feature type="region of interest" description="Disordered" evidence="1">
    <location>
        <begin position="1"/>
        <end position="74"/>
    </location>
</feature>
<feature type="compositionally biased region" description="Polar residues" evidence="1">
    <location>
        <begin position="1"/>
        <end position="11"/>
    </location>
</feature>
<sequence length="277" mass="28974">MTTPTDPTSPTGYPPTAAFGATGGEVSPAREGGGNSRPDAGATADTAKDEARRVASTAGDQVQQVTDEAGTQVRRLADKSLAEARDQTDTQMTRIGGSLREIADELRQMAGASEQQGVASQLVGDLAHRGRRIADWLENHGPDEALTEVRRYARRNPVSFLAAAAGAGLVVGRFARALQEGAPERPITRRPTYPEQTSSVSSQTYGSTYGSTYGGVGAGERAQGGVGTPGPRLPETASYNPYSDTYPEVTSESTGPTSTGAGIPDPRDPRRSQEGPR</sequence>
<feature type="compositionally biased region" description="Low complexity" evidence="1">
    <location>
        <begin position="196"/>
        <end position="211"/>
    </location>
</feature>
<dbReference type="EMBL" id="CP045725">
    <property type="protein sequence ID" value="QGF22491.1"/>
    <property type="molecule type" value="Genomic_DNA"/>
</dbReference>
<protein>
    <submittedName>
        <fullName evidence="2">Uncharacterized protein</fullName>
    </submittedName>
</protein>
<name>A0A5Q2F7Q8_9ACTN</name>
<feature type="region of interest" description="Disordered" evidence="1">
    <location>
        <begin position="179"/>
        <end position="277"/>
    </location>
</feature>
<dbReference type="RefSeq" id="WP_153571001.1">
    <property type="nucleotide sequence ID" value="NZ_CP045725.1"/>
</dbReference>
<organism evidence="2 3">
    <name type="scientific">Raineyella fluvialis</name>
    <dbReference type="NCBI Taxonomy" id="2662261"/>
    <lineage>
        <taxon>Bacteria</taxon>
        <taxon>Bacillati</taxon>
        <taxon>Actinomycetota</taxon>
        <taxon>Actinomycetes</taxon>
        <taxon>Propionibacteriales</taxon>
        <taxon>Propionibacteriaceae</taxon>
        <taxon>Raineyella</taxon>
    </lineage>
</organism>
<proteinExistence type="predicted"/>
<feature type="compositionally biased region" description="Basic and acidic residues" evidence="1">
    <location>
        <begin position="265"/>
        <end position="277"/>
    </location>
</feature>